<feature type="transmembrane region" description="Helical" evidence="9">
    <location>
        <begin position="212"/>
        <end position="232"/>
    </location>
</feature>
<evidence type="ECO:0000259" key="10">
    <source>
        <dbReference type="SMART" id="SM00387"/>
    </source>
</evidence>
<keyword evidence="9" id="KW-0472">Membrane</keyword>
<keyword evidence="8" id="KW-0902">Two-component regulatory system</keyword>
<dbReference type="EC" id="2.7.13.3" evidence="2"/>
<evidence type="ECO:0000256" key="8">
    <source>
        <dbReference type="ARBA" id="ARBA00023012"/>
    </source>
</evidence>
<dbReference type="EMBL" id="JBCGDC010000122">
    <property type="protein sequence ID" value="MFB6397090.1"/>
    <property type="molecule type" value="Genomic_DNA"/>
</dbReference>
<dbReference type="PANTHER" id="PTHR24421">
    <property type="entry name" value="NITRATE/NITRITE SENSOR PROTEIN NARX-RELATED"/>
    <property type="match status" value="1"/>
</dbReference>
<evidence type="ECO:0000256" key="5">
    <source>
        <dbReference type="ARBA" id="ARBA00022741"/>
    </source>
</evidence>
<keyword evidence="5" id="KW-0547">Nucleotide-binding</keyword>
<dbReference type="SMART" id="SM00387">
    <property type="entry name" value="HATPase_c"/>
    <property type="match status" value="1"/>
</dbReference>
<evidence type="ECO:0000256" key="1">
    <source>
        <dbReference type="ARBA" id="ARBA00000085"/>
    </source>
</evidence>
<feature type="transmembrane region" description="Helical" evidence="9">
    <location>
        <begin position="134"/>
        <end position="155"/>
    </location>
</feature>
<feature type="transmembrane region" description="Helical" evidence="9">
    <location>
        <begin position="12"/>
        <end position="30"/>
    </location>
</feature>
<keyword evidence="6" id="KW-0418">Kinase</keyword>
<reference evidence="11 12" key="1">
    <citation type="submission" date="2024-04" db="EMBL/GenBank/DDBJ databases">
        <title>Polymorphospora sp. isolated from Baiyangdian Lake in Xiong'an New Area.</title>
        <authorList>
            <person name="Zhang X."/>
            <person name="Liu J."/>
        </authorList>
    </citation>
    <scope>NUCLEOTIDE SEQUENCE [LARGE SCALE GENOMIC DNA]</scope>
    <source>
        <strain evidence="11 12">2-325</strain>
    </source>
</reference>
<dbReference type="SUPFAM" id="SSF55874">
    <property type="entry name" value="ATPase domain of HSP90 chaperone/DNA topoisomerase II/histidine kinase"/>
    <property type="match status" value="1"/>
</dbReference>
<feature type="transmembrane region" description="Helical" evidence="9">
    <location>
        <begin position="167"/>
        <end position="191"/>
    </location>
</feature>
<feature type="transmembrane region" description="Helical" evidence="9">
    <location>
        <begin position="381"/>
        <end position="403"/>
    </location>
</feature>
<organism evidence="11 12">
    <name type="scientific">Polymorphospora lycopeni</name>
    <dbReference type="NCBI Taxonomy" id="3140240"/>
    <lineage>
        <taxon>Bacteria</taxon>
        <taxon>Bacillati</taxon>
        <taxon>Actinomycetota</taxon>
        <taxon>Actinomycetes</taxon>
        <taxon>Micromonosporales</taxon>
        <taxon>Micromonosporaceae</taxon>
        <taxon>Polymorphospora</taxon>
    </lineage>
</organism>
<accession>A0ABV5CYJ9</accession>
<sequence>MTGELVRRHTGAVVRGLALGGLAVAAAASFTLQMALFVPGFILGMVFLLPRPLVVARWLPNLARRLAGRWSGVEISSPYRPRPQPPQPGPDGLYERDRQLYRSPWFPAYMDRIDWVLGDTATWRDLRWTFLEPVVGGPLALLPAALVAGGGWLGYAGVTGPAGTGWWAVPLGLLAVTAGVTAAPALLSAHARWTRLLLRPVEPTLTPAKRWILLRLLVLVRMLALLGLTLLVVPVAVLSALAVVLTFGFGLIVAFPPAVEHSRPLTNLRRRMARWSGVEVPEPYRPRPPLQRRPDGLYQVGKSLYETPRMAAYAQRMDWLVRDPASWRDIIWQLLDPLVGGALLAVPLGAIGYGIWGLALPRFTVLIGLRGDDLGPWHGNVAGNGAIAVPVGLALAVAGLVVAPSLLRLHGRWTALLLGPTVRAKLALRVQRLTETRADATEVQAAELRRIERDLHDGAQARLVALGLTLGAAEQLVERDPAVARELIAEARDNAARALTELRDLVRGIHPPVLAERGLGDAVRALALDCPLPVEATVDLPGRAEAPVESAAYFAVSELITNAVRHAGAGRIAVDIGHRDDALRIVVTDDGHGGADPTRGTGLRGIERRLGTFDGVVTVDSPPGGPTTVVLELPCVLSSPRTSTC</sequence>
<name>A0ABV5CYJ9_9ACTN</name>
<keyword evidence="9" id="KW-1133">Transmembrane helix</keyword>
<comment type="catalytic activity">
    <reaction evidence="1">
        <text>ATP + protein L-histidine = ADP + protein N-phospho-L-histidine.</text>
        <dbReference type="EC" id="2.7.13.3"/>
    </reaction>
</comment>
<evidence type="ECO:0000256" key="2">
    <source>
        <dbReference type="ARBA" id="ARBA00012438"/>
    </source>
</evidence>
<dbReference type="CDD" id="cd16917">
    <property type="entry name" value="HATPase_UhpB-NarQ-NarX-like"/>
    <property type="match status" value="1"/>
</dbReference>
<dbReference type="InterPro" id="IPR003594">
    <property type="entry name" value="HATPase_dom"/>
</dbReference>
<dbReference type="InterPro" id="IPR025828">
    <property type="entry name" value="Put_sensor_dom"/>
</dbReference>
<keyword evidence="3" id="KW-0597">Phosphoprotein</keyword>
<dbReference type="InterPro" id="IPR036890">
    <property type="entry name" value="HATPase_C_sf"/>
</dbReference>
<feature type="domain" description="Histidine kinase/HSP90-like ATPase" evidence="10">
    <location>
        <begin position="547"/>
        <end position="637"/>
    </location>
</feature>
<evidence type="ECO:0000256" key="7">
    <source>
        <dbReference type="ARBA" id="ARBA00022840"/>
    </source>
</evidence>
<dbReference type="InterPro" id="IPR050482">
    <property type="entry name" value="Sensor_HK_TwoCompSys"/>
</dbReference>
<dbReference type="Pfam" id="PF02518">
    <property type="entry name" value="HATPase_c"/>
    <property type="match status" value="1"/>
</dbReference>
<dbReference type="InterPro" id="IPR011712">
    <property type="entry name" value="Sig_transdc_His_kin_sub3_dim/P"/>
</dbReference>
<evidence type="ECO:0000256" key="3">
    <source>
        <dbReference type="ARBA" id="ARBA00022553"/>
    </source>
</evidence>
<dbReference type="RefSeq" id="WP_375736293.1">
    <property type="nucleotide sequence ID" value="NZ_JBCGDC010000122.1"/>
</dbReference>
<feature type="transmembrane region" description="Helical" evidence="9">
    <location>
        <begin position="338"/>
        <end position="361"/>
    </location>
</feature>
<evidence type="ECO:0000313" key="11">
    <source>
        <dbReference type="EMBL" id="MFB6397090.1"/>
    </source>
</evidence>
<keyword evidence="7" id="KW-0067">ATP-binding</keyword>
<evidence type="ECO:0000256" key="9">
    <source>
        <dbReference type="SAM" id="Phobius"/>
    </source>
</evidence>
<dbReference type="Gene3D" id="3.30.565.10">
    <property type="entry name" value="Histidine kinase-like ATPase, C-terminal domain"/>
    <property type="match status" value="1"/>
</dbReference>
<dbReference type="Proteomes" id="UP001582793">
    <property type="component" value="Unassembled WGS sequence"/>
</dbReference>
<dbReference type="Pfam" id="PF13796">
    <property type="entry name" value="Sensor"/>
    <property type="match status" value="2"/>
</dbReference>
<proteinExistence type="predicted"/>
<keyword evidence="4" id="KW-0808">Transferase</keyword>
<evidence type="ECO:0000313" key="12">
    <source>
        <dbReference type="Proteomes" id="UP001582793"/>
    </source>
</evidence>
<evidence type="ECO:0000256" key="4">
    <source>
        <dbReference type="ARBA" id="ARBA00022679"/>
    </source>
</evidence>
<keyword evidence="12" id="KW-1185">Reference proteome</keyword>
<feature type="transmembrane region" description="Helical" evidence="9">
    <location>
        <begin position="238"/>
        <end position="259"/>
    </location>
</feature>
<keyword evidence="9" id="KW-0812">Transmembrane</keyword>
<feature type="transmembrane region" description="Helical" evidence="9">
    <location>
        <begin position="36"/>
        <end position="59"/>
    </location>
</feature>
<evidence type="ECO:0000256" key="6">
    <source>
        <dbReference type="ARBA" id="ARBA00022777"/>
    </source>
</evidence>
<dbReference type="Pfam" id="PF07730">
    <property type="entry name" value="HisKA_3"/>
    <property type="match status" value="1"/>
</dbReference>
<protein>
    <recommendedName>
        <fullName evidence="2">histidine kinase</fullName>
        <ecNumber evidence="2">2.7.13.3</ecNumber>
    </recommendedName>
</protein>
<dbReference type="PANTHER" id="PTHR24421:SF10">
    <property type="entry name" value="NITRATE_NITRITE SENSOR PROTEIN NARQ"/>
    <property type="match status" value="1"/>
</dbReference>
<dbReference type="Gene3D" id="1.20.5.1930">
    <property type="match status" value="1"/>
</dbReference>
<gene>
    <name evidence="11" type="ORF">AAFH96_28890</name>
</gene>
<comment type="caution">
    <text evidence="11">The sequence shown here is derived from an EMBL/GenBank/DDBJ whole genome shotgun (WGS) entry which is preliminary data.</text>
</comment>